<feature type="compositionally biased region" description="Low complexity" evidence="1">
    <location>
        <begin position="144"/>
        <end position="159"/>
    </location>
</feature>
<dbReference type="AlphaFoldDB" id="A0A916S4V4"/>
<evidence type="ECO:0000256" key="1">
    <source>
        <dbReference type="SAM" id="MobiDB-lite"/>
    </source>
</evidence>
<keyword evidence="2" id="KW-0732">Signal</keyword>
<sequence length="172" mass="17335">MRACVRTGTHILMLTLLAPLAACSTASQKPVPVVAAPAKTNAAKATAAAKPSPARTFNPLGALTQPLRGDVDPTLARACVSAAADKYYLPESVITPLDSRSAGGGNTAVTLKVDLRDALCTVGANGSVRSVVDTSPKSADQIAAEEAAAKKAAMPASATKSKKPAAKKKKGS</sequence>
<evidence type="ECO:0008006" key="5">
    <source>
        <dbReference type="Google" id="ProtNLM"/>
    </source>
</evidence>
<gene>
    <name evidence="3" type="ORF">GCM10011491_10170</name>
</gene>
<proteinExistence type="predicted"/>
<feature type="signal peptide" evidence="2">
    <location>
        <begin position="1"/>
        <end position="21"/>
    </location>
</feature>
<reference evidence="3" key="1">
    <citation type="journal article" date="2014" name="Int. J. Syst. Evol. Microbiol.">
        <title>Complete genome sequence of Corynebacterium casei LMG S-19264T (=DSM 44701T), isolated from a smear-ripened cheese.</title>
        <authorList>
            <consortium name="US DOE Joint Genome Institute (JGI-PGF)"/>
            <person name="Walter F."/>
            <person name="Albersmeier A."/>
            <person name="Kalinowski J."/>
            <person name="Ruckert C."/>
        </authorList>
    </citation>
    <scope>NUCLEOTIDE SEQUENCE</scope>
    <source>
        <strain evidence="3">CGMCC 1.15082</strain>
    </source>
</reference>
<evidence type="ECO:0000256" key="2">
    <source>
        <dbReference type="SAM" id="SignalP"/>
    </source>
</evidence>
<dbReference type="Proteomes" id="UP000646478">
    <property type="component" value="Unassembled WGS sequence"/>
</dbReference>
<protein>
    <recommendedName>
        <fullName evidence="5">Lipoprotein</fullName>
    </recommendedName>
</protein>
<feature type="region of interest" description="Disordered" evidence="1">
    <location>
        <begin position="130"/>
        <end position="172"/>
    </location>
</feature>
<dbReference type="RefSeq" id="WP_188822132.1">
    <property type="nucleotide sequence ID" value="NZ_BMHH01000003.1"/>
</dbReference>
<keyword evidence="4" id="KW-1185">Reference proteome</keyword>
<evidence type="ECO:0000313" key="4">
    <source>
        <dbReference type="Proteomes" id="UP000646478"/>
    </source>
</evidence>
<reference evidence="3" key="2">
    <citation type="submission" date="2020-09" db="EMBL/GenBank/DDBJ databases">
        <authorList>
            <person name="Sun Q."/>
            <person name="Zhou Y."/>
        </authorList>
    </citation>
    <scope>NUCLEOTIDE SEQUENCE</scope>
    <source>
        <strain evidence="3">CGMCC 1.15082</strain>
    </source>
</reference>
<accession>A0A916S4V4</accession>
<feature type="chain" id="PRO_5037908409" description="Lipoprotein" evidence="2">
    <location>
        <begin position="22"/>
        <end position="172"/>
    </location>
</feature>
<organism evidence="3 4">
    <name type="scientific">Brucella endophytica</name>
    <dbReference type="NCBI Taxonomy" id="1963359"/>
    <lineage>
        <taxon>Bacteria</taxon>
        <taxon>Pseudomonadati</taxon>
        <taxon>Pseudomonadota</taxon>
        <taxon>Alphaproteobacteria</taxon>
        <taxon>Hyphomicrobiales</taxon>
        <taxon>Brucellaceae</taxon>
        <taxon>Brucella/Ochrobactrum group</taxon>
        <taxon>Brucella</taxon>
    </lineage>
</organism>
<name>A0A916S4V4_9HYPH</name>
<feature type="compositionally biased region" description="Basic residues" evidence="1">
    <location>
        <begin position="160"/>
        <end position="172"/>
    </location>
</feature>
<evidence type="ECO:0000313" key="3">
    <source>
        <dbReference type="EMBL" id="GGA84597.1"/>
    </source>
</evidence>
<dbReference type="EMBL" id="BMHH01000003">
    <property type="protein sequence ID" value="GGA84597.1"/>
    <property type="molecule type" value="Genomic_DNA"/>
</dbReference>
<comment type="caution">
    <text evidence="3">The sequence shown here is derived from an EMBL/GenBank/DDBJ whole genome shotgun (WGS) entry which is preliminary data.</text>
</comment>